<evidence type="ECO:0000256" key="3">
    <source>
        <dbReference type="ARBA" id="ARBA00022801"/>
    </source>
</evidence>
<dbReference type="GO" id="GO:0004252">
    <property type="term" value="F:serine-type endopeptidase activity"/>
    <property type="evidence" value="ECO:0007669"/>
    <property type="project" value="UniProtKB-UniRule"/>
</dbReference>
<feature type="active site" description="Charge relay system" evidence="5">
    <location>
        <position position="107"/>
    </location>
</feature>
<dbReference type="FunFam" id="3.40.50.200:FF:000007">
    <property type="entry name" value="Subtilisin-like serine protease"/>
    <property type="match status" value="1"/>
</dbReference>
<evidence type="ECO:0000313" key="9">
    <source>
        <dbReference type="Proteomes" id="UP000800035"/>
    </source>
</evidence>
<dbReference type="CDD" id="cd04077">
    <property type="entry name" value="Peptidases_S8_PCSK9_ProteinaseK_like"/>
    <property type="match status" value="1"/>
</dbReference>
<dbReference type="PROSITE" id="PS51892">
    <property type="entry name" value="SUBTILASE"/>
    <property type="match status" value="1"/>
</dbReference>
<evidence type="ECO:0000256" key="6">
    <source>
        <dbReference type="RuleBase" id="RU003355"/>
    </source>
</evidence>
<dbReference type="GO" id="GO:0006508">
    <property type="term" value="P:proteolysis"/>
    <property type="evidence" value="ECO:0007669"/>
    <property type="project" value="UniProtKB-KW"/>
</dbReference>
<dbReference type="InterPro" id="IPR015500">
    <property type="entry name" value="Peptidase_S8_subtilisin-rel"/>
</dbReference>
<dbReference type="Gene3D" id="3.40.50.200">
    <property type="entry name" value="Peptidase S8/S53 domain"/>
    <property type="match status" value="1"/>
</dbReference>
<dbReference type="PANTHER" id="PTHR43806:SF11">
    <property type="entry name" value="CEREVISIN-RELATED"/>
    <property type="match status" value="1"/>
</dbReference>
<sequence length="377" mass="38783">MNATEDCIKLLDSLAEVSLVEKEAKVQSFVTQKSSSPWGLQRISNNAGASGNPQAQTFTYSFEDESLGAGVDIYVVDTGVRVSHSVFGGRAVEGFSFSGSAGDGDGHGTHVAASSAGAKFGVAQSANIIAVKVLGDDGSGSSSNTIAGMNWVINNHNKRKTQPGFVGSIMSMSWGLQAVAQTVDQAIDGALDQGIHVSVAAGNDGADACTISPSHLGGANSAVITVGSVNIRNAVSSFSNIGKCVDIFAPGEQILSAWNTGDAVINFLSGTSMATPQNSGVMAYLMEQDASLRQDPAALKAKLLSIARKNVITGNLGGSANLLLSNGVDGAVAASTKRSDVEDKRTVTGSPASWAKNLVNNLGQRWVIESTDSPVRF</sequence>
<accession>A0A6A5U8C7</accession>
<gene>
    <name evidence="8" type="ORF">CC80DRAFT_406710</name>
</gene>
<dbReference type="PANTHER" id="PTHR43806">
    <property type="entry name" value="PEPTIDASE S8"/>
    <property type="match status" value="1"/>
</dbReference>
<dbReference type="OrthoDB" id="206201at2759"/>
<keyword evidence="3 5" id="KW-0378">Hydrolase</keyword>
<name>A0A6A5U8C7_9PLEO</name>
<dbReference type="PRINTS" id="PR00723">
    <property type="entry name" value="SUBTILISIN"/>
</dbReference>
<evidence type="ECO:0000256" key="4">
    <source>
        <dbReference type="ARBA" id="ARBA00022825"/>
    </source>
</evidence>
<dbReference type="SUPFAM" id="SSF52743">
    <property type="entry name" value="Subtilisin-like"/>
    <property type="match status" value="1"/>
</dbReference>
<feature type="domain" description="Peptidase S8/S53" evidence="7">
    <location>
        <begin position="68"/>
        <end position="310"/>
    </location>
</feature>
<feature type="active site" description="Charge relay system" evidence="5">
    <location>
        <position position="272"/>
    </location>
</feature>
<evidence type="ECO:0000256" key="5">
    <source>
        <dbReference type="PROSITE-ProRule" id="PRU01240"/>
    </source>
</evidence>
<evidence type="ECO:0000313" key="8">
    <source>
        <dbReference type="EMBL" id="KAF1959136.1"/>
    </source>
</evidence>
<dbReference type="InterPro" id="IPR034193">
    <property type="entry name" value="PCSK9_ProteinaseK-like"/>
</dbReference>
<proteinExistence type="inferred from homology"/>
<dbReference type="AlphaFoldDB" id="A0A6A5U8C7"/>
<keyword evidence="2 5" id="KW-0645">Protease</keyword>
<dbReference type="PROSITE" id="PS00136">
    <property type="entry name" value="SUBTILASE_ASP"/>
    <property type="match status" value="1"/>
</dbReference>
<dbReference type="PROSITE" id="PS00138">
    <property type="entry name" value="SUBTILASE_SER"/>
    <property type="match status" value="1"/>
</dbReference>
<reference evidence="8" key="1">
    <citation type="journal article" date="2020" name="Stud. Mycol.">
        <title>101 Dothideomycetes genomes: a test case for predicting lifestyles and emergence of pathogens.</title>
        <authorList>
            <person name="Haridas S."/>
            <person name="Albert R."/>
            <person name="Binder M."/>
            <person name="Bloem J."/>
            <person name="Labutti K."/>
            <person name="Salamov A."/>
            <person name="Andreopoulos B."/>
            <person name="Baker S."/>
            <person name="Barry K."/>
            <person name="Bills G."/>
            <person name="Bluhm B."/>
            <person name="Cannon C."/>
            <person name="Castanera R."/>
            <person name="Culley D."/>
            <person name="Daum C."/>
            <person name="Ezra D."/>
            <person name="Gonzalez J."/>
            <person name="Henrissat B."/>
            <person name="Kuo A."/>
            <person name="Liang C."/>
            <person name="Lipzen A."/>
            <person name="Lutzoni F."/>
            <person name="Magnuson J."/>
            <person name="Mondo S."/>
            <person name="Nolan M."/>
            <person name="Ohm R."/>
            <person name="Pangilinan J."/>
            <person name="Park H.-J."/>
            <person name="Ramirez L."/>
            <person name="Alfaro M."/>
            <person name="Sun H."/>
            <person name="Tritt A."/>
            <person name="Yoshinaga Y."/>
            <person name="Zwiers L.-H."/>
            <person name="Turgeon B."/>
            <person name="Goodwin S."/>
            <person name="Spatafora J."/>
            <person name="Crous P."/>
            <person name="Grigoriev I."/>
        </authorList>
    </citation>
    <scope>NUCLEOTIDE SEQUENCE</scope>
    <source>
        <strain evidence="8">CBS 675.92</strain>
    </source>
</reference>
<dbReference type="Proteomes" id="UP000800035">
    <property type="component" value="Unassembled WGS sequence"/>
</dbReference>
<dbReference type="Pfam" id="PF00082">
    <property type="entry name" value="Peptidase_S8"/>
    <property type="match status" value="1"/>
</dbReference>
<dbReference type="EMBL" id="ML976985">
    <property type="protein sequence ID" value="KAF1959136.1"/>
    <property type="molecule type" value="Genomic_DNA"/>
</dbReference>
<organism evidence="8 9">
    <name type="scientific">Byssothecium circinans</name>
    <dbReference type="NCBI Taxonomy" id="147558"/>
    <lineage>
        <taxon>Eukaryota</taxon>
        <taxon>Fungi</taxon>
        <taxon>Dikarya</taxon>
        <taxon>Ascomycota</taxon>
        <taxon>Pezizomycotina</taxon>
        <taxon>Dothideomycetes</taxon>
        <taxon>Pleosporomycetidae</taxon>
        <taxon>Pleosporales</taxon>
        <taxon>Massarineae</taxon>
        <taxon>Massarinaceae</taxon>
        <taxon>Byssothecium</taxon>
    </lineage>
</organism>
<evidence type="ECO:0000256" key="2">
    <source>
        <dbReference type="ARBA" id="ARBA00022670"/>
    </source>
</evidence>
<dbReference type="InterPro" id="IPR036852">
    <property type="entry name" value="Peptidase_S8/S53_dom_sf"/>
</dbReference>
<keyword evidence="4 5" id="KW-0720">Serine protease</keyword>
<dbReference type="InterPro" id="IPR023828">
    <property type="entry name" value="Peptidase_S8_Ser-AS"/>
</dbReference>
<feature type="active site" description="Charge relay system" evidence="5">
    <location>
        <position position="77"/>
    </location>
</feature>
<protein>
    <submittedName>
        <fullName evidence="8">Subtilisin-like protein</fullName>
    </submittedName>
</protein>
<comment type="similarity">
    <text evidence="1 5 6">Belongs to the peptidase S8 family.</text>
</comment>
<evidence type="ECO:0000256" key="1">
    <source>
        <dbReference type="ARBA" id="ARBA00011073"/>
    </source>
</evidence>
<dbReference type="InterPro" id="IPR023827">
    <property type="entry name" value="Peptidase_S8_Asp-AS"/>
</dbReference>
<dbReference type="InterPro" id="IPR050131">
    <property type="entry name" value="Peptidase_S8_subtilisin-like"/>
</dbReference>
<evidence type="ECO:0000259" key="7">
    <source>
        <dbReference type="Pfam" id="PF00082"/>
    </source>
</evidence>
<keyword evidence="9" id="KW-1185">Reference proteome</keyword>
<dbReference type="InterPro" id="IPR000209">
    <property type="entry name" value="Peptidase_S8/S53_dom"/>
</dbReference>